<keyword evidence="2 5" id="KW-0645">Protease</keyword>
<dbReference type="InterPro" id="IPR033121">
    <property type="entry name" value="PEPTIDASE_A1"/>
</dbReference>
<feature type="chain" id="PRO_5046854886" evidence="6">
    <location>
        <begin position="19"/>
        <end position="474"/>
    </location>
</feature>
<reference evidence="8 9" key="1">
    <citation type="submission" date="2023-01" db="EMBL/GenBank/DDBJ databases">
        <title>Analysis of 21 Apiospora genomes using comparative genomics revels a genus with tremendous synthesis potential of carbohydrate active enzymes and secondary metabolites.</title>
        <authorList>
            <person name="Sorensen T."/>
        </authorList>
    </citation>
    <scope>NUCLEOTIDE SEQUENCE [LARGE SCALE GENOMIC DNA]</scope>
    <source>
        <strain evidence="8 9">CBS 33761</strain>
    </source>
</reference>
<gene>
    <name evidence="8" type="ORF">PG993_008223</name>
</gene>
<evidence type="ECO:0000256" key="3">
    <source>
        <dbReference type="ARBA" id="ARBA00022750"/>
    </source>
</evidence>
<dbReference type="InterPro" id="IPR001461">
    <property type="entry name" value="Aspartic_peptidase_A1"/>
</dbReference>
<comment type="similarity">
    <text evidence="1 5">Belongs to the peptidase A1 family.</text>
</comment>
<feature type="domain" description="Peptidase A1" evidence="7">
    <location>
        <begin position="86"/>
        <end position="445"/>
    </location>
</feature>
<dbReference type="Gene3D" id="2.40.70.10">
    <property type="entry name" value="Acid Proteases"/>
    <property type="match status" value="2"/>
</dbReference>
<dbReference type="CDD" id="cd06097">
    <property type="entry name" value="Aspergillopepsin_like"/>
    <property type="match status" value="1"/>
</dbReference>
<comment type="caution">
    <text evidence="8">The sequence shown here is derived from an EMBL/GenBank/DDBJ whole genome shotgun (WGS) entry which is preliminary data.</text>
</comment>
<dbReference type="EMBL" id="JAQQWK010000006">
    <property type="protein sequence ID" value="KAK8039812.1"/>
    <property type="molecule type" value="Genomic_DNA"/>
</dbReference>
<protein>
    <submittedName>
        <fullName evidence="8">Endothiapepsin</fullName>
    </submittedName>
</protein>
<evidence type="ECO:0000256" key="1">
    <source>
        <dbReference type="ARBA" id="ARBA00007447"/>
    </source>
</evidence>
<dbReference type="Proteomes" id="UP001444661">
    <property type="component" value="Unassembled WGS sequence"/>
</dbReference>
<keyword evidence="9" id="KW-1185">Reference proteome</keyword>
<dbReference type="PROSITE" id="PS00141">
    <property type="entry name" value="ASP_PROTEASE"/>
    <property type="match status" value="1"/>
</dbReference>
<dbReference type="Pfam" id="PF00026">
    <property type="entry name" value="Asp"/>
    <property type="match status" value="1"/>
</dbReference>
<feature type="signal peptide" evidence="6">
    <location>
        <begin position="1"/>
        <end position="18"/>
    </location>
</feature>
<organism evidence="8 9">
    <name type="scientific">Apiospora rasikravindrae</name>
    <dbReference type="NCBI Taxonomy" id="990691"/>
    <lineage>
        <taxon>Eukaryota</taxon>
        <taxon>Fungi</taxon>
        <taxon>Dikarya</taxon>
        <taxon>Ascomycota</taxon>
        <taxon>Pezizomycotina</taxon>
        <taxon>Sordariomycetes</taxon>
        <taxon>Xylariomycetidae</taxon>
        <taxon>Amphisphaeriales</taxon>
        <taxon>Apiosporaceae</taxon>
        <taxon>Apiospora</taxon>
    </lineage>
</organism>
<dbReference type="PROSITE" id="PS51767">
    <property type="entry name" value="PEPTIDASE_A1"/>
    <property type="match status" value="1"/>
</dbReference>
<dbReference type="PANTHER" id="PTHR47966:SF2">
    <property type="entry name" value="ASPERGILLOPEPSIN-1-RELATED"/>
    <property type="match status" value="1"/>
</dbReference>
<evidence type="ECO:0000313" key="9">
    <source>
        <dbReference type="Proteomes" id="UP001444661"/>
    </source>
</evidence>
<name>A0ABR1SZR3_9PEZI</name>
<evidence type="ECO:0000259" key="7">
    <source>
        <dbReference type="PROSITE" id="PS51767"/>
    </source>
</evidence>
<sequence>MWLALFSAFVASVPVSEGGTFSAAVKSSLKRHAHVDPRVQYMRTLAKYNIPVPEKLKKIATSKMAKVVKASSDGTPAVAEEDDLYYLAPVGIGSPPQVLYLDFDTGSSDSSVTTLLYLCVVVSPSRVMTAYKCHLSSWVFSTDTAASEVQGQSIWDPRKSSTAELVPNATWEIIYGDFSSSSGIVYKDTLALGASISISNMTIESAQDVSDTFSKEFKMSGLLGLAWPSIAQTTPVQDVLLDFLPQVLKNPLFTVDLKHNSDKGSYNFGYIDHSLHGSEIQYVDVDNSEGFWGVQMTGYAISGQDVRYEFSNPKSVIVDTGTTLLYAPESAVEDYFRAVPSANFSEDVYGYVLPCNSTPPDFIWEIGDATGERVVGRVPGSYIAFQSLTEIIGEDEPFEPWMEGQCYAGLQTLGGYSDPEGILGDIWLKAGFSVFDVGNKKYGTAPKPLDATNKKLGHYRRDKVPFSRKKKIMV</sequence>
<dbReference type="PRINTS" id="PR00792">
    <property type="entry name" value="PEPSIN"/>
</dbReference>
<evidence type="ECO:0000256" key="4">
    <source>
        <dbReference type="ARBA" id="ARBA00022801"/>
    </source>
</evidence>
<dbReference type="SUPFAM" id="SSF50630">
    <property type="entry name" value="Acid proteases"/>
    <property type="match status" value="1"/>
</dbReference>
<dbReference type="PANTHER" id="PTHR47966">
    <property type="entry name" value="BETA-SITE APP-CLEAVING ENZYME, ISOFORM A-RELATED"/>
    <property type="match status" value="1"/>
</dbReference>
<accession>A0ABR1SZR3</accession>
<dbReference type="InterPro" id="IPR001969">
    <property type="entry name" value="Aspartic_peptidase_AS"/>
</dbReference>
<proteinExistence type="inferred from homology"/>
<dbReference type="InterPro" id="IPR034163">
    <property type="entry name" value="Aspergillopepsin-like_cat_dom"/>
</dbReference>
<evidence type="ECO:0000256" key="2">
    <source>
        <dbReference type="ARBA" id="ARBA00022670"/>
    </source>
</evidence>
<keyword evidence="4 5" id="KW-0378">Hydrolase</keyword>
<keyword evidence="3 5" id="KW-0064">Aspartyl protease</keyword>
<evidence type="ECO:0000313" key="8">
    <source>
        <dbReference type="EMBL" id="KAK8039812.1"/>
    </source>
</evidence>
<keyword evidence="6" id="KW-0732">Signal</keyword>
<evidence type="ECO:0000256" key="6">
    <source>
        <dbReference type="SAM" id="SignalP"/>
    </source>
</evidence>
<evidence type="ECO:0000256" key="5">
    <source>
        <dbReference type="RuleBase" id="RU000454"/>
    </source>
</evidence>
<dbReference type="InterPro" id="IPR021109">
    <property type="entry name" value="Peptidase_aspartic_dom_sf"/>
</dbReference>